<protein>
    <submittedName>
        <fullName evidence="9">Complement factor H-related protein 3-like</fullName>
    </submittedName>
</protein>
<evidence type="ECO:0000256" key="4">
    <source>
        <dbReference type="ARBA" id="ARBA00023157"/>
    </source>
</evidence>
<dbReference type="InParanoid" id="A0A6P7I379"/>
<proteinExistence type="predicted"/>
<dbReference type="Gene3D" id="2.10.70.10">
    <property type="entry name" value="Complement Module, domain 1"/>
    <property type="match status" value="3"/>
</dbReference>
<evidence type="ECO:0000313" key="8">
    <source>
        <dbReference type="Proteomes" id="UP000515145"/>
    </source>
</evidence>
<organism evidence="8 9">
    <name type="scientific">Parambassis ranga</name>
    <name type="common">Indian glassy fish</name>
    <dbReference type="NCBI Taxonomy" id="210632"/>
    <lineage>
        <taxon>Eukaryota</taxon>
        <taxon>Metazoa</taxon>
        <taxon>Chordata</taxon>
        <taxon>Craniata</taxon>
        <taxon>Vertebrata</taxon>
        <taxon>Euteleostomi</taxon>
        <taxon>Actinopterygii</taxon>
        <taxon>Neopterygii</taxon>
        <taxon>Teleostei</taxon>
        <taxon>Neoteleostei</taxon>
        <taxon>Acanthomorphata</taxon>
        <taxon>Ovalentaria</taxon>
        <taxon>Ambassidae</taxon>
        <taxon>Parambassis</taxon>
    </lineage>
</organism>
<dbReference type="AlphaFoldDB" id="A0A6P7I379"/>
<feature type="signal peptide" evidence="6">
    <location>
        <begin position="1"/>
        <end position="19"/>
    </location>
</feature>
<feature type="disulfide bond" evidence="5">
    <location>
        <begin position="48"/>
        <end position="75"/>
    </location>
</feature>
<keyword evidence="2 5" id="KW-0768">Sushi</keyword>
<evidence type="ECO:0000256" key="5">
    <source>
        <dbReference type="PROSITE-ProRule" id="PRU00302"/>
    </source>
</evidence>
<evidence type="ECO:0000256" key="3">
    <source>
        <dbReference type="ARBA" id="ARBA00022729"/>
    </source>
</evidence>
<dbReference type="InterPro" id="IPR035976">
    <property type="entry name" value="Sushi/SCR/CCP_sf"/>
</dbReference>
<comment type="subcellular location">
    <subcellularLocation>
        <location evidence="1">Virion</location>
    </subcellularLocation>
</comment>
<dbReference type="Proteomes" id="UP000515145">
    <property type="component" value="Chromosome 4"/>
</dbReference>
<keyword evidence="4 5" id="KW-1015">Disulfide bond</keyword>
<evidence type="ECO:0000259" key="7">
    <source>
        <dbReference type="PROSITE" id="PS50923"/>
    </source>
</evidence>
<dbReference type="OrthoDB" id="10051774at2759"/>
<evidence type="ECO:0000256" key="1">
    <source>
        <dbReference type="ARBA" id="ARBA00004328"/>
    </source>
</evidence>
<feature type="chain" id="PRO_5028410579" evidence="6">
    <location>
        <begin position="20"/>
        <end position="200"/>
    </location>
</feature>
<reference evidence="9" key="1">
    <citation type="submission" date="2025-08" db="UniProtKB">
        <authorList>
            <consortium name="RefSeq"/>
        </authorList>
    </citation>
    <scope>IDENTIFICATION</scope>
</reference>
<evidence type="ECO:0000256" key="6">
    <source>
        <dbReference type="SAM" id="SignalP"/>
    </source>
</evidence>
<dbReference type="SUPFAM" id="SSF57535">
    <property type="entry name" value="Complement control module/SCR domain"/>
    <property type="match status" value="3"/>
</dbReference>
<dbReference type="RefSeq" id="XP_028259031.1">
    <property type="nucleotide sequence ID" value="XM_028403230.1"/>
</dbReference>
<gene>
    <name evidence="9" type="primary">LOC114434209</name>
</gene>
<accession>A0A6P7I379</accession>
<dbReference type="PANTHER" id="PTHR45785">
    <property type="entry name" value="COMPLEMENT FACTOR H-RELATED"/>
    <property type="match status" value="1"/>
</dbReference>
<keyword evidence="3 6" id="KW-0732">Signal</keyword>
<name>A0A6P7I379_9TELE</name>
<sequence>MRLFHPLWFFILWLKVNWSAQQNDITCELCVKDPNLRVTVGQRLQFSCLNNFSLKGSSEIECLSTGLWSDDVPTCFDPSYCGRPPPLLDGDTTETASKLWYNHNEKVQYSCQRFYTMQGQPYMTCLNGEWIGEMKCLQPCTVDKAAMNERNIRFRYTESDKLYAPHGDYFTFVCISGMPNDQIPMRQMCNDGVITLPRCM</sequence>
<dbReference type="Pfam" id="PF00084">
    <property type="entry name" value="Sushi"/>
    <property type="match status" value="2"/>
</dbReference>
<feature type="domain" description="Sushi" evidence="7">
    <location>
        <begin position="28"/>
        <end position="77"/>
    </location>
</feature>
<dbReference type="PANTHER" id="PTHR45785:SF2">
    <property type="entry name" value="COMPLEMENT FACTOR H-RELATED"/>
    <property type="match status" value="1"/>
</dbReference>
<dbReference type="SMART" id="SM00032">
    <property type="entry name" value="CCP"/>
    <property type="match status" value="2"/>
</dbReference>
<dbReference type="GeneID" id="114434209"/>
<dbReference type="CDD" id="cd00033">
    <property type="entry name" value="CCP"/>
    <property type="match status" value="2"/>
</dbReference>
<dbReference type="PROSITE" id="PS50923">
    <property type="entry name" value="SUSHI"/>
    <property type="match status" value="2"/>
</dbReference>
<evidence type="ECO:0000313" key="9">
    <source>
        <dbReference type="RefSeq" id="XP_028259031.1"/>
    </source>
</evidence>
<evidence type="ECO:0000256" key="2">
    <source>
        <dbReference type="ARBA" id="ARBA00022659"/>
    </source>
</evidence>
<dbReference type="InterPro" id="IPR051503">
    <property type="entry name" value="ComplSys_Reg/VirEntry_Med"/>
</dbReference>
<comment type="caution">
    <text evidence="5">Lacks conserved residue(s) required for the propagation of feature annotation.</text>
</comment>
<dbReference type="InterPro" id="IPR000436">
    <property type="entry name" value="Sushi_SCR_CCP_dom"/>
</dbReference>
<feature type="domain" description="Sushi" evidence="7">
    <location>
        <begin position="79"/>
        <end position="138"/>
    </location>
</feature>
<keyword evidence="8" id="KW-1185">Reference proteome</keyword>